<dbReference type="EMBL" id="CP098242">
    <property type="protein sequence ID" value="WAW09054.1"/>
    <property type="molecule type" value="Genomic_DNA"/>
</dbReference>
<feature type="compositionally biased region" description="Basic and acidic residues" evidence="1">
    <location>
        <begin position="114"/>
        <end position="123"/>
    </location>
</feature>
<dbReference type="SUPFAM" id="SSF101738">
    <property type="entry name" value="SspB-like"/>
    <property type="match status" value="1"/>
</dbReference>
<dbReference type="PANTHER" id="PTHR37486">
    <property type="entry name" value="STRINGENT STARVATION PROTEIN B"/>
    <property type="match status" value="1"/>
</dbReference>
<dbReference type="RefSeq" id="WP_269308047.1">
    <property type="nucleotide sequence ID" value="NZ_CP098242.1"/>
</dbReference>
<dbReference type="GO" id="GO:0006508">
    <property type="term" value="P:proteolysis"/>
    <property type="evidence" value="ECO:0007669"/>
    <property type="project" value="UniProtKB-KW"/>
</dbReference>
<dbReference type="KEGG" id="ovb:NB640_07100"/>
<evidence type="ECO:0000313" key="3">
    <source>
        <dbReference type="Proteomes" id="UP001156215"/>
    </source>
</evidence>
<dbReference type="InterPro" id="IPR007481">
    <property type="entry name" value="SspB"/>
</dbReference>
<dbReference type="GO" id="GO:0008233">
    <property type="term" value="F:peptidase activity"/>
    <property type="evidence" value="ECO:0007669"/>
    <property type="project" value="UniProtKB-KW"/>
</dbReference>
<dbReference type="PIRSF" id="PIRSF005276">
    <property type="entry name" value="SspB"/>
    <property type="match status" value="1"/>
</dbReference>
<sequence length="131" mass="14621">MENATKPYLVRAIHEWCVDNGFTPYIAVDVDSHTRLPLQFVREGQIVLNISYDATSGLVIDNESIRFKARFGGVSQDIYIPVINVMAIYAKENGHGMAFDVKRTPPDADPPSDNDPKPPKKDGPPILKRVK</sequence>
<dbReference type="Proteomes" id="UP001156215">
    <property type="component" value="Chromosome"/>
</dbReference>
<dbReference type="PANTHER" id="PTHR37486:SF1">
    <property type="entry name" value="STRINGENT STARVATION PROTEIN B"/>
    <property type="match status" value="1"/>
</dbReference>
<organism evidence="2 3">
    <name type="scientific">Oxalobacter vibrioformis</name>
    <dbReference type="NCBI Taxonomy" id="933080"/>
    <lineage>
        <taxon>Bacteria</taxon>
        <taxon>Pseudomonadati</taxon>
        <taxon>Pseudomonadota</taxon>
        <taxon>Betaproteobacteria</taxon>
        <taxon>Burkholderiales</taxon>
        <taxon>Oxalobacteraceae</taxon>
        <taxon>Oxalobacter</taxon>
    </lineage>
</organism>
<accession>A0A9E9LX43</accession>
<keyword evidence="2" id="KW-0645">Protease</keyword>
<name>A0A9E9LX43_9BURK</name>
<keyword evidence="3" id="KW-1185">Reference proteome</keyword>
<evidence type="ECO:0000256" key="1">
    <source>
        <dbReference type="SAM" id="MobiDB-lite"/>
    </source>
</evidence>
<protein>
    <submittedName>
        <fullName evidence="2">ClpXP protease specificity-enhancing factor</fullName>
    </submittedName>
</protein>
<keyword evidence="2" id="KW-0378">Hydrolase</keyword>
<gene>
    <name evidence="2" type="ORF">NB640_07100</name>
</gene>
<dbReference type="NCBIfam" id="NF008769">
    <property type="entry name" value="PRK11798.2-5"/>
    <property type="match status" value="1"/>
</dbReference>
<dbReference type="AlphaFoldDB" id="A0A9E9LX43"/>
<proteinExistence type="predicted"/>
<feature type="region of interest" description="Disordered" evidence="1">
    <location>
        <begin position="99"/>
        <end position="131"/>
    </location>
</feature>
<dbReference type="InterPro" id="IPR036760">
    <property type="entry name" value="SspB-like_sf"/>
</dbReference>
<dbReference type="Pfam" id="PF04386">
    <property type="entry name" value="SspB"/>
    <property type="match status" value="1"/>
</dbReference>
<reference evidence="2" key="1">
    <citation type="journal article" date="2022" name="Front. Microbiol.">
        <title>New perspectives on an old grouping: The genomic and phenotypic variability of Oxalobacter formigenes and the implications for calcium oxalate stone prevention.</title>
        <authorList>
            <person name="Chmiel J.A."/>
            <person name="Carr C."/>
            <person name="Stuivenberg G.A."/>
            <person name="Venema R."/>
            <person name="Chanyi R.M."/>
            <person name="Al K.F."/>
            <person name="Giguere D."/>
            <person name="Say H."/>
            <person name="Akouris P.P."/>
            <person name="Dominguez Romero S.A."/>
            <person name="Kwong A."/>
            <person name="Tai V."/>
            <person name="Koval S.F."/>
            <person name="Razvi H."/>
            <person name="Bjazevic J."/>
            <person name="Burton J.P."/>
        </authorList>
    </citation>
    <scope>NUCLEOTIDE SEQUENCE</scope>
    <source>
        <strain evidence="2">WoOx3</strain>
    </source>
</reference>
<evidence type="ECO:0000313" key="2">
    <source>
        <dbReference type="EMBL" id="WAW09054.1"/>
    </source>
</evidence>
<dbReference type="Gene3D" id="2.30.30.220">
    <property type="entry name" value="SspB-like"/>
    <property type="match status" value="1"/>
</dbReference>